<keyword evidence="6" id="KW-0175">Coiled coil</keyword>
<dbReference type="InterPro" id="IPR047057">
    <property type="entry name" value="MerR_fam"/>
</dbReference>
<dbReference type="Gene3D" id="1.10.1660.10">
    <property type="match status" value="1"/>
</dbReference>
<name>A0A838XSS0_9HYPH</name>
<accession>A0A838XSS0</accession>
<protein>
    <submittedName>
        <fullName evidence="8">Cu(I)-responsive transcriptional regulator</fullName>
    </submittedName>
</protein>
<evidence type="ECO:0000256" key="6">
    <source>
        <dbReference type="SAM" id="Coils"/>
    </source>
</evidence>
<evidence type="ECO:0000259" key="7">
    <source>
        <dbReference type="PROSITE" id="PS50937"/>
    </source>
</evidence>
<dbReference type="PRINTS" id="PR00040">
    <property type="entry name" value="HTHMERR"/>
</dbReference>
<dbReference type="SUPFAM" id="SSF46955">
    <property type="entry name" value="Putative DNA-binding domain"/>
    <property type="match status" value="1"/>
</dbReference>
<dbReference type="InterPro" id="IPR000551">
    <property type="entry name" value="MerR-type_HTH_dom"/>
</dbReference>
<keyword evidence="4" id="KW-0238">DNA-binding</keyword>
<comment type="subcellular location">
    <subcellularLocation>
        <location evidence="1">Cytoplasm</location>
    </subcellularLocation>
</comment>
<comment type="caution">
    <text evidence="8">The sequence shown here is derived from an EMBL/GenBank/DDBJ whole genome shotgun (WGS) entry which is preliminary data.</text>
</comment>
<dbReference type="GO" id="GO:0045893">
    <property type="term" value="P:positive regulation of DNA-templated transcription"/>
    <property type="evidence" value="ECO:0007669"/>
    <property type="project" value="InterPro"/>
</dbReference>
<dbReference type="NCBIfam" id="TIGR02044">
    <property type="entry name" value="CueR"/>
    <property type="match status" value="1"/>
</dbReference>
<organism evidence="8 9">
    <name type="scientific">Stappia taiwanensis</name>
    <dbReference type="NCBI Taxonomy" id="992267"/>
    <lineage>
        <taxon>Bacteria</taxon>
        <taxon>Pseudomonadati</taxon>
        <taxon>Pseudomonadota</taxon>
        <taxon>Alphaproteobacteria</taxon>
        <taxon>Hyphomicrobiales</taxon>
        <taxon>Stappiaceae</taxon>
        <taxon>Stappia</taxon>
    </lineage>
</organism>
<dbReference type="InterPro" id="IPR011789">
    <property type="entry name" value="CueR"/>
</dbReference>
<dbReference type="GO" id="GO:0003677">
    <property type="term" value="F:DNA binding"/>
    <property type="evidence" value="ECO:0007669"/>
    <property type="project" value="UniProtKB-KW"/>
</dbReference>
<dbReference type="EMBL" id="JACEON010000001">
    <property type="protein sequence ID" value="MBA4610063.1"/>
    <property type="molecule type" value="Genomic_DNA"/>
</dbReference>
<dbReference type="CDD" id="cd01108">
    <property type="entry name" value="HTH_CueR"/>
    <property type="match status" value="1"/>
</dbReference>
<dbReference type="InterPro" id="IPR009061">
    <property type="entry name" value="DNA-bd_dom_put_sf"/>
</dbReference>
<keyword evidence="5" id="KW-0804">Transcription</keyword>
<evidence type="ECO:0000313" key="9">
    <source>
        <dbReference type="Proteomes" id="UP000559404"/>
    </source>
</evidence>
<evidence type="ECO:0000256" key="5">
    <source>
        <dbReference type="ARBA" id="ARBA00023163"/>
    </source>
</evidence>
<dbReference type="GO" id="GO:0005737">
    <property type="term" value="C:cytoplasm"/>
    <property type="evidence" value="ECO:0007669"/>
    <property type="project" value="UniProtKB-SubCell"/>
</dbReference>
<dbReference type="Pfam" id="PF00376">
    <property type="entry name" value="MerR"/>
    <property type="match status" value="1"/>
</dbReference>
<reference evidence="8 9" key="1">
    <citation type="submission" date="2020-07" db="EMBL/GenBank/DDBJ databases">
        <authorList>
            <person name="Li M."/>
        </authorList>
    </citation>
    <scope>NUCLEOTIDE SEQUENCE [LARGE SCALE GENOMIC DNA]</scope>
    <source>
        <strain evidence="8 9">DSM 23284</strain>
    </source>
</reference>
<dbReference type="Proteomes" id="UP000559404">
    <property type="component" value="Unassembled WGS sequence"/>
</dbReference>
<sequence length="132" mass="14696">MNIGAAAERSNLPAKTIRYYEEIALVTPTRAANGYRDYSDKDVHRLRFLQRSRSLGFTIDECRALLSLYDNEQRASADVKAVAMEKIGEVERKIAELQAMKKVLTRLAESCHGDARPDCPILDDLAGADPLA</sequence>
<dbReference type="Pfam" id="PF09278">
    <property type="entry name" value="MerR-DNA-bind"/>
    <property type="match status" value="1"/>
</dbReference>
<dbReference type="InterPro" id="IPR015358">
    <property type="entry name" value="Tscrpt_reg_MerR_DNA-bd"/>
</dbReference>
<dbReference type="PROSITE" id="PS50937">
    <property type="entry name" value="HTH_MERR_2"/>
    <property type="match status" value="1"/>
</dbReference>
<feature type="coiled-coil region" evidence="6">
    <location>
        <begin position="80"/>
        <end position="107"/>
    </location>
</feature>
<evidence type="ECO:0000256" key="1">
    <source>
        <dbReference type="ARBA" id="ARBA00004496"/>
    </source>
</evidence>
<evidence type="ECO:0000256" key="3">
    <source>
        <dbReference type="ARBA" id="ARBA00023015"/>
    </source>
</evidence>
<evidence type="ECO:0000256" key="2">
    <source>
        <dbReference type="ARBA" id="ARBA00022490"/>
    </source>
</evidence>
<feature type="domain" description="HTH merR-type" evidence="7">
    <location>
        <begin position="1"/>
        <end position="68"/>
    </location>
</feature>
<dbReference type="SMART" id="SM00422">
    <property type="entry name" value="HTH_MERR"/>
    <property type="match status" value="1"/>
</dbReference>
<dbReference type="RefSeq" id="WP_181758266.1">
    <property type="nucleotide sequence ID" value="NZ_BMCR01000001.1"/>
</dbReference>
<evidence type="ECO:0000256" key="4">
    <source>
        <dbReference type="ARBA" id="ARBA00023125"/>
    </source>
</evidence>
<keyword evidence="9" id="KW-1185">Reference proteome</keyword>
<keyword evidence="2" id="KW-0963">Cytoplasm</keyword>
<proteinExistence type="predicted"/>
<evidence type="ECO:0000313" key="8">
    <source>
        <dbReference type="EMBL" id="MBA4610063.1"/>
    </source>
</evidence>
<dbReference type="PANTHER" id="PTHR30204">
    <property type="entry name" value="REDOX-CYCLING DRUG-SENSING TRANSCRIPTIONAL ACTIVATOR SOXR"/>
    <property type="match status" value="1"/>
</dbReference>
<gene>
    <name evidence="8" type="primary">cueR</name>
    <name evidence="8" type="ORF">H1W37_00255</name>
</gene>
<dbReference type="PANTHER" id="PTHR30204:SF94">
    <property type="entry name" value="HEAVY METAL-DEPENDENT TRANSCRIPTIONAL REGULATOR HI_0293-RELATED"/>
    <property type="match status" value="1"/>
</dbReference>
<keyword evidence="3" id="KW-0805">Transcription regulation</keyword>
<dbReference type="AlphaFoldDB" id="A0A838XSS0"/>
<dbReference type="GO" id="GO:0005507">
    <property type="term" value="F:copper ion binding"/>
    <property type="evidence" value="ECO:0007669"/>
    <property type="project" value="InterPro"/>
</dbReference>
<reference evidence="8 9" key="2">
    <citation type="submission" date="2020-08" db="EMBL/GenBank/DDBJ databases">
        <title>Stappia taiwanensis sp. nov., isolated from a coastal thermal spring.</title>
        <authorList>
            <person name="Kampfer P."/>
        </authorList>
    </citation>
    <scope>NUCLEOTIDE SEQUENCE [LARGE SCALE GENOMIC DNA]</scope>
    <source>
        <strain evidence="8 9">DSM 23284</strain>
    </source>
</reference>
<dbReference type="GO" id="GO:0003700">
    <property type="term" value="F:DNA-binding transcription factor activity"/>
    <property type="evidence" value="ECO:0007669"/>
    <property type="project" value="InterPro"/>
</dbReference>